<protein>
    <submittedName>
        <fullName evidence="2">Uncharacterized protein</fullName>
    </submittedName>
</protein>
<accession>A0A0D9NLB2</accession>
<feature type="compositionally biased region" description="Polar residues" evidence="1">
    <location>
        <begin position="28"/>
        <end position="51"/>
    </location>
</feature>
<evidence type="ECO:0000313" key="2">
    <source>
        <dbReference type="EMBL" id="KJK74528.1"/>
    </source>
</evidence>
<keyword evidence="3" id="KW-1185">Reference proteome</keyword>
<dbReference type="AlphaFoldDB" id="A0A0D9NLB2"/>
<organism evidence="2 3">
    <name type="scientific">Metarhizium anisopliae BRIP 53293</name>
    <dbReference type="NCBI Taxonomy" id="1291518"/>
    <lineage>
        <taxon>Eukaryota</taxon>
        <taxon>Fungi</taxon>
        <taxon>Dikarya</taxon>
        <taxon>Ascomycota</taxon>
        <taxon>Pezizomycotina</taxon>
        <taxon>Sordariomycetes</taxon>
        <taxon>Hypocreomycetidae</taxon>
        <taxon>Hypocreales</taxon>
        <taxon>Clavicipitaceae</taxon>
        <taxon>Metarhizium</taxon>
    </lineage>
</organism>
<evidence type="ECO:0000256" key="1">
    <source>
        <dbReference type="SAM" id="MobiDB-lite"/>
    </source>
</evidence>
<sequence length="51" mass="5590">MSAANRFSPRACVRTREPCQDSGHGATGQLQSIQWNTEHWTSNQGRSTATA</sequence>
<feature type="region of interest" description="Disordered" evidence="1">
    <location>
        <begin position="1"/>
        <end position="51"/>
    </location>
</feature>
<gene>
    <name evidence="2" type="ORF">H634G_10161</name>
</gene>
<reference evidence="3" key="1">
    <citation type="journal article" date="2014" name="BMC Genomics">
        <title>The genome sequence of the biocontrol fungus Metarhizium anisopliae and comparative genomics of Metarhizium species.</title>
        <authorList>
            <person name="Pattemore J.A."/>
            <person name="Hane J.K."/>
            <person name="Williams A.H."/>
            <person name="Wilson B.A."/>
            <person name="Stodart B.J."/>
            <person name="Ash G.J."/>
        </authorList>
    </citation>
    <scope>NUCLEOTIDE SEQUENCE [LARGE SCALE GENOMIC DNA]</scope>
    <source>
        <strain evidence="3">BRIP 53293</strain>
    </source>
</reference>
<proteinExistence type="predicted"/>
<dbReference type="EMBL" id="KE384757">
    <property type="protein sequence ID" value="KJK74528.1"/>
    <property type="molecule type" value="Genomic_DNA"/>
</dbReference>
<dbReference type="Proteomes" id="UP000054544">
    <property type="component" value="Unassembled WGS sequence"/>
</dbReference>
<evidence type="ECO:0000313" key="3">
    <source>
        <dbReference type="Proteomes" id="UP000054544"/>
    </source>
</evidence>
<name>A0A0D9NLB2_METAN</name>